<comment type="similarity">
    <text evidence="3">Belongs to the TRAPP small subunits family. BET3 subfamily.</text>
</comment>
<evidence type="ECO:0000313" key="9">
    <source>
        <dbReference type="EMBL" id="KAH0859915.1"/>
    </source>
</evidence>
<dbReference type="InterPro" id="IPR007194">
    <property type="entry name" value="TRAPP_component"/>
</dbReference>
<keyword evidence="5" id="KW-0256">Endoplasmic reticulum</keyword>
<feature type="signal peptide" evidence="8">
    <location>
        <begin position="1"/>
        <end position="19"/>
    </location>
</feature>
<accession>A0ABQ7XVF8</accession>
<feature type="chain" id="PRO_5047440859" evidence="8">
    <location>
        <begin position="20"/>
        <end position="86"/>
    </location>
</feature>
<comment type="caution">
    <text evidence="9">The sequence shown here is derived from an EMBL/GenBank/DDBJ whole genome shotgun (WGS) entry which is preliminary data.</text>
</comment>
<dbReference type="EMBL" id="JAGKQM010000019">
    <property type="protein sequence ID" value="KAH0859915.1"/>
    <property type="molecule type" value="Genomic_DNA"/>
</dbReference>
<evidence type="ECO:0000256" key="2">
    <source>
        <dbReference type="ARBA" id="ARBA00004555"/>
    </source>
</evidence>
<proteinExistence type="inferred from homology"/>
<keyword evidence="4" id="KW-0813">Transport</keyword>
<comment type="subcellular location">
    <subcellularLocation>
        <location evidence="1">Endoplasmic reticulum</location>
    </subcellularLocation>
    <subcellularLocation>
        <location evidence="2">Golgi apparatus</location>
    </subcellularLocation>
</comment>
<gene>
    <name evidence="9" type="ORF">HID58_088176</name>
</gene>
<keyword evidence="6" id="KW-0931">ER-Golgi transport</keyword>
<dbReference type="Proteomes" id="UP000824890">
    <property type="component" value="Unassembled WGS sequence"/>
</dbReference>
<organism evidence="9 10">
    <name type="scientific">Brassica napus</name>
    <name type="common">Rape</name>
    <dbReference type="NCBI Taxonomy" id="3708"/>
    <lineage>
        <taxon>Eukaryota</taxon>
        <taxon>Viridiplantae</taxon>
        <taxon>Streptophyta</taxon>
        <taxon>Embryophyta</taxon>
        <taxon>Tracheophyta</taxon>
        <taxon>Spermatophyta</taxon>
        <taxon>Magnoliopsida</taxon>
        <taxon>eudicotyledons</taxon>
        <taxon>Gunneridae</taxon>
        <taxon>Pentapetalae</taxon>
        <taxon>rosids</taxon>
        <taxon>malvids</taxon>
        <taxon>Brassicales</taxon>
        <taxon>Brassicaceae</taxon>
        <taxon>Brassiceae</taxon>
        <taxon>Brassica</taxon>
    </lineage>
</organism>
<sequence>VILAAFAFLFSELVRYNQPQVDNIAELERRLEDAGYAVGARVMELLNLQPGEGEPERDTVTWNFIFHEDEYMISEKELLVNRLRLL</sequence>
<keyword evidence="8" id="KW-0732">Signal</keyword>
<evidence type="ECO:0000256" key="7">
    <source>
        <dbReference type="ARBA" id="ARBA00023034"/>
    </source>
</evidence>
<evidence type="ECO:0000256" key="6">
    <source>
        <dbReference type="ARBA" id="ARBA00022892"/>
    </source>
</evidence>
<evidence type="ECO:0000256" key="1">
    <source>
        <dbReference type="ARBA" id="ARBA00004240"/>
    </source>
</evidence>
<dbReference type="SUPFAM" id="SSF111126">
    <property type="entry name" value="Ligand-binding domain in the NO signalling and Golgi transport"/>
    <property type="match status" value="1"/>
</dbReference>
<keyword evidence="10" id="KW-1185">Reference proteome</keyword>
<feature type="non-terminal residue" evidence="9">
    <location>
        <position position="1"/>
    </location>
</feature>
<dbReference type="PANTHER" id="PTHR20902:SF0">
    <property type="entry name" value="TRAFFICKING PROTEIN PARTICLE COMPLEX SUBUNIT 5"/>
    <property type="match status" value="1"/>
</dbReference>
<evidence type="ECO:0000256" key="3">
    <source>
        <dbReference type="ARBA" id="ARBA00006218"/>
    </source>
</evidence>
<evidence type="ECO:0000256" key="5">
    <source>
        <dbReference type="ARBA" id="ARBA00022824"/>
    </source>
</evidence>
<protein>
    <submittedName>
        <fullName evidence="9">Uncharacterized protein</fullName>
    </submittedName>
</protein>
<dbReference type="InterPro" id="IPR016696">
    <property type="entry name" value="TRAPP-I_su5"/>
</dbReference>
<reference evidence="9 10" key="1">
    <citation type="submission" date="2021-05" db="EMBL/GenBank/DDBJ databases">
        <title>Genome Assembly of Synthetic Allotetraploid Brassica napus Reveals Homoeologous Exchanges between Subgenomes.</title>
        <authorList>
            <person name="Davis J.T."/>
        </authorList>
    </citation>
    <scope>NUCLEOTIDE SEQUENCE [LARGE SCALE GENOMIC DNA]</scope>
    <source>
        <strain evidence="10">cv. Da-Ae</strain>
        <tissue evidence="9">Seedling</tissue>
    </source>
</reference>
<evidence type="ECO:0000256" key="4">
    <source>
        <dbReference type="ARBA" id="ARBA00022448"/>
    </source>
</evidence>
<dbReference type="Pfam" id="PF04051">
    <property type="entry name" value="TRAPP"/>
    <property type="match status" value="1"/>
</dbReference>
<dbReference type="Gene3D" id="3.30.1380.20">
    <property type="entry name" value="Trafficking protein particle complex subunit 3"/>
    <property type="match status" value="1"/>
</dbReference>
<evidence type="ECO:0000256" key="8">
    <source>
        <dbReference type="SAM" id="SignalP"/>
    </source>
</evidence>
<name>A0ABQ7XVF8_BRANA</name>
<evidence type="ECO:0000313" key="10">
    <source>
        <dbReference type="Proteomes" id="UP000824890"/>
    </source>
</evidence>
<keyword evidence="7" id="KW-0333">Golgi apparatus</keyword>
<dbReference type="PANTHER" id="PTHR20902">
    <property type="entry name" value="41-2 PROTEIN ANTIGEN-RELATED"/>
    <property type="match status" value="1"/>
</dbReference>
<dbReference type="InterPro" id="IPR024096">
    <property type="entry name" value="NO_sig/Golgi_transp_ligand-bd"/>
</dbReference>